<feature type="binding site" description="covalent" evidence="21">
    <location>
        <position position="654"/>
    </location>
    <ligand>
        <name>heme c</name>
        <dbReference type="ChEBI" id="CHEBI:61717"/>
    </ligand>
</feature>
<evidence type="ECO:0000256" key="20">
    <source>
        <dbReference type="ARBA" id="ARBA00029351"/>
    </source>
</evidence>
<evidence type="ECO:0000256" key="8">
    <source>
        <dbReference type="ARBA" id="ARBA00022692"/>
    </source>
</evidence>
<dbReference type="InterPro" id="IPR003593">
    <property type="entry name" value="AAA+_ATPase"/>
</dbReference>
<dbReference type="GO" id="GO:0008121">
    <property type="term" value="F:quinol-cytochrome-c reductase activity"/>
    <property type="evidence" value="ECO:0007669"/>
    <property type="project" value="UniProtKB-EC"/>
</dbReference>
<keyword evidence="16 21" id="KW-0408">Iron</keyword>
<evidence type="ECO:0000313" key="25">
    <source>
        <dbReference type="Proteomes" id="UP000248340"/>
    </source>
</evidence>
<dbReference type="Gene3D" id="1.20.5.100">
    <property type="entry name" value="Cytochrome c1, transmembrane anchor, C-terminal"/>
    <property type="match status" value="1"/>
</dbReference>
<evidence type="ECO:0000256" key="2">
    <source>
        <dbReference type="ARBA" id="ARBA00006488"/>
    </source>
</evidence>
<dbReference type="OrthoDB" id="5925at2759"/>
<dbReference type="FunFam" id="1.10.760.10:FF:000002">
    <property type="entry name" value="Cytochrome c1, heme protein"/>
    <property type="match status" value="1"/>
</dbReference>
<evidence type="ECO:0000256" key="17">
    <source>
        <dbReference type="ARBA" id="ARBA00023128"/>
    </source>
</evidence>
<dbReference type="GO" id="GO:0006122">
    <property type="term" value="P:mitochondrial electron transport, ubiquinol to cytochrome c"/>
    <property type="evidence" value="ECO:0007669"/>
    <property type="project" value="TreeGrafter"/>
</dbReference>
<keyword evidence="6 21" id="KW-0349">Heme</keyword>
<evidence type="ECO:0000256" key="3">
    <source>
        <dbReference type="ARBA" id="ARBA00007271"/>
    </source>
</evidence>
<keyword evidence="11" id="KW-0999">Mitochondrion inner membrane</keyword>
<dbReference type="GO" id="GO:0005524">
    <property type="term" value="F:ATP binding"/>
    <property type="evidence" value="ECO:0007669"/>
    <property type="project" value="UniProtKB-KW"/>
</dbReference>
<dbReference type="GO" id="GO:0020037">
    <property type="term" value="F:heme binding"/>
    <property type="evidence" value="ECO:0007669"/>
    <property type="project" value="InterPro"/>
</dbReference>
<evidence type="ECO:0000256" key="16">
    <source>
        <dbReference type="ARBA" id="ARBA00023004"/>
    </source>
</evidence>
<dbReference type="SMART" id="SM00382">
    <property type="entry name" value="AAA"/>
    <property type="match status" value="1"/>
</dbReference>
<proteinExistence type="inferred from homology"/>
<keyword evidence="19" id="KW-0469">Meiosis</keyword>
<dbReference type="InterPro" id="IPR003959">
    <property type="entry name" value="ATPase_AAA_core"/>
</dbReference>
<comment type="catalytic activity">
    <reaction evidence="20">
        <text>a quinol + 2 Fe(III)-[cytochrome c](out) = a quinone + 2 Fe(II)-[cytochrome c](out) + 2 H(+)(out)</text>
        <dbReference type="Rhea" id="RHEA:11484"/>
        <dbReference type="Rhea" id="RHEA-COMP:10350"/>
        <dbReference type="Rhea" id="RHEA-COMP:14399"/>
        <dbReference type="ChEBI" id="CHEBI:15378"/>
        <dbReference type="ChEBI" id="CHEBI:24646"/>
        <dbReference type="ChEBI" id="CHEBI:29033"/>
        <dbReference type="ChEBI" id="CHEBI:29034"/>
        <dbReference type="ChEBI" id="CHEBI:132124"/>
        <dbReference type="EC" id="7.1.1.8"/>
    </reaction>
</comment>
<feature type="domain" description="Cytochrome c" evidence="23">
    <location>
        <begin position="517"/>
        <end position="688"/>
    </location>
</feature>
<dbReference type="SUPFAM" id="SSF52540">
    <property type="entry name" value="P-loop containing nucleoside triphosphate hydrolases"/>
    <property type="match status" value="1"/>
</dbReference>
<dbReference type="PANTHER" id="PTHR10266:SF3">
    <property type="entry name" value="CYTOCHROME C1, HEME PROTEIN, MITOCHONDRIAL"/>
    <property type="match status" value="1"/>
</dbReference>
<keyword evidence="13" id="KW-1278">Translocase</keyword>
<dbReference type="GeneID" id="37142288"/>
<dbReference type="SUPFAM" id="SSF81496">
    <property type="entry name" value="Cytochrome c1 subunit of cytochrome bc1 complex (Ubiquinol-cytochrome c reductase), transmembrane anchor"/>
    <property type="match status" value="1"/>
</dbReference>
<evidence type="ECO:0000256" key="13">
    <source>
        <dbReference type="ARBA" id="ARBA00022967"/>
    </source>
</evidence>
<evidence type="ECO:0000256" key="12">
    <source>
        <dbReference type="ARBA" id="ARBA00022840"/>
    </source>
</evidence>
<evidence type="ECO:0000259" key="23">
    <source>
        <dbReference type="PROSITE" id="PS51007"/>
    </source>
</evidence>
<dbReference type="PANTHER" id="PTHR10266">
    <property type="entry name" value="CYTOCHROME C1"/>
    <property type="match status" value="1"/>
</dbReference>
<dbReference type="RefSeq" id="XP_025487725.1">
    <property type="nucleotide sequence ID" value="XM_025639546.1"/>
</dbReference>
<dbReference type="Proteomes" id="UP000248340">
    <property type="component" value="Unassembled WGS sequence"/>
</dbReference>
<evidence type="ECO:0000256" key="10">
    <source>
        <dbReference type="ARBA" id="ARBA00022741"/>
    </source>
</evidence>
<comment type="similarity">
    <text evidence="2">Belongs to the cytochrome c family.</text>
</comment>
<feature type="region of interest" description="Disordered" evidence="22">
    <location>
        <begin position="423"/>
        <end position="460"/>
    </location>
</feature>
<dbReference type="STRING" id="1448315.A0A319BXS0"/>
<dbReference type="PRINTS" id="PR00603">
    <property type="entry name" value="CYTOCHROMEC1"/>
</dbReference>
<keyword evidence="9 21" id="KW-0479">Metal-binding</keyword>
<dbReference type="InterPro" id="IPR002326">
    <property type="entry name" value="Cyt_c1"/>
</dbReference>
<keyword evidence="17" id="KW-0496">Mitochondrion</keyword>
<evidence type="ECO:0000256" key="5">
    <source>
        <dbReference type="ARBA" id="ARBA00022448"/>
    </source>
</evidence>
<keyword evidence="18" id="KW-0472">Membrane</keyword>
<dbReference type="InterPro" id="IPR003960">
    <property type="entry name" value="ATPase_AAA_CS"/>
</dbReference>
<dbReference type="InterPro" id="IPR027417">
    <property type="entry name" value="P-loop_NTPase"/>
</dbReference>
<dbReference type="InterPro" id="IPR036909">
    <property type="entry name" value="Cyt_c-like_dom_sf"/>
</dbReference>
<dbReference type="GO" id="GO:0005743">
    <property type="term" value="C:mitochondrial inner membrane"/>
    <property type="evidence" value="ECO:0007669"/>
    <property type="project" value="UniProtKB-SubCell"/>
</dbReference>
<dbReference type="PROSITE" id="PS51007">
    <property type="entry name" value="CYTC"/>
    <property type="match status" value="1"/>
</dbReference>
<evidence type="ECO:0000256" key="7">
    <source>
        <dbReference type="ARBA" id="ARBA00022660"/>
    </source>
</evidence>
<keyword evidence="7" id="KW-0679">Respiratory chain</keyword>
<dbReference type="FunFam" id="1.20.5.100:FF:000003">
    <property type="entry name" value="Cytochrome c1, heme protein, mitochondrial"/>
    <property type="match status" value="1"/>
</dbReference>
<dbReference type="PROSITE" id="PS00674">
    <property type="entry name" value="AAA"/>
    <property type="match status" value="1"/>
</dbReference>
<feature type="binding site" description="covalent" evidence="21">
    <location>
        <position position="533"/>
    </location>
    <ligand>
        <name>heme c</name>
        <dbReference type="ChEBI" id="CHEBI:61717"/>
    </ligand>
</feature>
<evidence type="ECO:0000256" key="18">
    <source>
        <dbReference type="ARBA" id="ARBA00023136"/>
    </source>
</evidence>
<feature type="compositionally biased region" description="Low complexity" evidence="22">
    <location>
        <begin position="449"/>
        <end position="460"/>
    </location>
</feature>
<keyword evidence="5" id="KW-0813">Transport</keyword>
<dbReference type="AlphaFoldDB" id="A0A319BXS0"/>
<keyword evidence="10" id="KW-0547">Nucleotide-binding</keyword>
<keyword evidence="15" id="KW-1133">Transmembrane helix</keyword>
<evidence type="ECO:0000313" key="24">
    <source>
        <dbReference type="EMBL" id="PYH77525.1"/>
    </source>
</evidence>
<dbReference type="Gene3D" id="1.10.760.10">
    <property type="entry name" value="Cytochrome c-like domain"/>
    <property type="match status" value="1"/>
</dbReference>
<feature type="compositionally biased region" description="Basic and acidic residues" evidence="22">
    <location>
        <begin position="426"/>
        <end position="448"/>
    </location>
</feature>
<evidence type="ECO:0000256" key="6">
    <source>
        <dbReference type="ARBA" id="ARBA00022617"/>
    </source>
</evidence>
<evidence type="ECO:0000256" key="19">
    <source>
        <dbReference type="ARBA" id="ARBA00023254"/>
    </source>
</evidence>
<dbReference type="InterPro" id="IPR009056">
    <property type="entry name" value="Cyt_c-like_dom"/>
</dbReference>
<dbReference type="Pfam" id="PF02167">
    <property type="entry name" value="Cytochrom_C1"/>
    <property type="match status" value="1"/>
</dbReference>
<feature type="binding site" description="covalent" evidence="21">
    <location>
        <position position="534"/>
    </location>
    <ligand>
        <name>heme c</name>
        <dbReference type="ChEBI" id="CHEBI:61717"/>
    </ligand>
</feature>
<keyword evidence="12" id="KW-0067">ATP-binding</keyword>
<dbReference type="Pfam" id="PF23242">
    <property type="entry name" value="AAA_lid_TRIP13_C"/>
    <property type="match status" value="1"/>
</dbReference>
<name>A0A319BXS0_9EURO</name>
<keyword evidence="8" id="KW-0812">Transmembrane</keyword>
<dbReference type="GO" id="GO:0051321">
    <property type="term" value="P:meiotic cell cycle"/>
    <property type="evidence" value="ECO:0007669"/>
    <property type="project" value="UniProtKB-KW"/>
</dbReference>
<dbReference type="InterPro" id="IPR021157">
    <property type="entry name" value="Cyt_c1_TM_anchor_C"/>
</dbReference>
<dbReference type="GO" id="GO:0046872">
    <property type="term" value="F:metal ion binding"/>
    <property type="evidence" value="ECO:0007669"/>
    <property type="project" value="UniProtKB-KW"/>
</dbReference>
<dbReference type="EC" id="7.1.1.8" evidence="4"/>
<dbReference type="GO" id="GO:0016887">
    <property type="term" value="F:ATP hydrolysis activity"/>
    <property type="evidence" value="ECO:0007669"/>
    <property type="project" value="InterPro"/>
</dbReference>
<dbReference type="EMBL" id="KZ821740">
    <property type="protein sequence ID" value="PYH77525.1"/>
    <property type="molecule type" value="Genomic_DNA"/>
</dbReference>
<dbReference type="Pfam" id="PF00004">
    <property type="entry name" value="AAA"/>
    <property type="match status" value="1"/>
</dbReference>
<feature type="binding site" description="covalent" evidence="21">
    <location>
        <position position="530"/>
    </location>
    <ligand>
        <name>heme c</name>
        <dbReference type="ChEBI" id="CHEBI:61717"/>
    </ligand>
</feature>
<keyword evidence="25" id="KW-1185">Reference proteome</keyword>
<reference evidence="24 25" key="1">
    <citation type="submission" date="2016-12" db="EMBL/GenBank/DDBJ databases">
        <title>The genomes of Aspergillus section Nigri reveals drivers in fungal speciation.</title>
        <authorList>
            <consortium name="DOE Joint Genome Institute"/>
            <person name="Vesth T.C."/>
            <person name="Nybo J."/>
            <person name="Theobald S."/>
            <person name="Brandl J."/>
            <person name="Frisvad J.C."/>
            <person name="Nielsen K.F."/>
            <person name="Lyhne E.K."/>
            <person name="Kogle M.E."/>
            <person name="Kuo A."/>
            <person name="Riley R."/>
            <person name="Clum A."/>
            <person name="Nolan M."/>
            <person name="Lipzen A."/>
            <person name="Salamov A."/>
            <person name="Henrissat B."/>
            <person name="Wiebenga A."/>
            <person name="De Vries R.P."/>
            <person name="Grigoriev I.V."/>
            <person name="Mortensen U.H."/>
            <person name="Andersen M.R."/>
            <person name="Baker S.E."/>
        </authorList>
    </citation>
    <scope>NUCLEOTIDE SEQUENCE [LARGE SCALE GENOMIC DNA]</scope>
    <source>
        <strain evidence="24 25">CBS 121591</strain>
    </source>
</reference>
<accession>A0A319BXS0</accession>
<dbReference type="SUPFAM" id="SSF46626">
    <property type="entry name" value="Cytochrome c"/>
    <property type="match status" value="1"/>
</dbReference>
<evidence type="ECO:0000256" key="1">
    <source>
        <dbReference type="ARBA" id="ARBA00004273"/>
    </source>
</evidence>
<comment type="similarity">
    <text evidence="3">Belongs to the AAA ATPase family. PCH2 subfamily.</text>
</comment>
<dbReference type="VEuPathDB" id="FungiDB:BO82DRAFT_406121"/>
<protein>
    <recommendedName>
        <fullName evidence="4">quinol--cytochrome-c reductase</fullName>
        <ecNumber evidence="4">7.1.1.8</ecNumber>
    </recommendedName>
</protein>
<dbReference type="Gene3D" id="3.40.50.300">
    <property type="entry name" value="P-loop containing nucleotide triphosphate hydrolases"/>
    <property type="match status" value="1"/>
</dbReference>
<evidence type="ECO:0000256" key="9">
    <source>
        <dbReference type="ARBA" id="ARBA00022723"/>
    </source>
</evidence>
<comment type="subcellular location">
    <subcellularLocation>
        <location evidence="1">Mitochondrion inner membrane</location>
    </subcellularLocation>
</comment>
<comment type="cofactor">
    <cofactor evidence="21">
        <name>heme c</name>
        <dbReference type="ChEBI" id="CHEBI:61717"/>
    </cofactor>
    <text evidence="21">Binds 1 heme c group covalently per subunit.</text>
</comment>
<evidence type="ECO:0000256" key="4">
    <source>
        <dbReference type="ARBA" id="ARBA00012951"/>
    </source>
</evidence>
<gene>
    <name evidence="24" type="ORF">BO82DRAFT_406121</name>
</gene>
<evidence type="ECO:0000256" key="22">
    <source>
        <dbReference type="SAM" id="MobiDB-lite"/>
    </source>
</evidence>
<evidence type="ECO:0000256" key="11">
    <source>
        <dbReference type="ARBA" id="ARBA00022792"/>
    </source>
</evidence>
<evidence type="ECO:0000256" key="14">
    <source>
        <dbReference type="ARBA" id="ARBA00022982"/>
    </source>
</evidence>
<evidence type="ECO:0000256" key="15">
    <source>
        <dbReference type="ARBA" id="ARBA00022989"/>
    </source>
</evidence>
<organism evidence="24 25">
    <name type="scientific">Aspergillus uvarum CBS 121591</name>
    <dbReference type="NCBI Taxonomy" id="1448315"/>
    <lineage>
        <taxon>Eukaryota</taxon>
        <taxon>Fungi</taxon>
        <taxon>Dikarya</taxon>
        <taxon>Ascomycota</taxon>
        <taxon>Pezizomycotina</taxon>
        <taxon>Eurotiomycetes</taxon>
        <taxon>Eurotiomycetidae</taxon>
        <taxon>Eurotiales</taxon>
        <taxon>Aspergillaceae</taxon>
        <taxon>Aspergillus</taxon>
        <taxon>Aspergillus subgen. Circumdati</taxon>
    </lineage>
</organism>
<keyword evidence="14" id="KW-0249">Electron transport</keyword>
<dbReference type="FunFam" id="3.40.50.300:FF:001494">
    <property type="entry name" value="Pachytene checkpoint component Pch2"/>
    <property type="match status" value="1"/>
</dbReference>
<sequence length="738" mass="81730">MDVHQPVLHIEARVKTNNDGIIIRTDLIRDELTKWLTDKFVALDSVLVCECTGGTMESGAYPLDQVRLDVQAYQLHTQLESDDPHLAQTLNGHTENSMNSTRARVMALPNSDLNGLWESLHFAEPIQLTLLTAISRMLSFSACKLDRWTINWNKLVLLWGPPGTGKTSLCRGLAQKLAIRLGKDYPQSKMFEINAHALGSKFFSEGAKLVDQMFERIDLLLEEEDETLVCVFIDEIETLAANRDRALSSNEPFDAIRAVNALLTGLDKIKAHPNVIVVCTSNLLTALDPAFLDRVDIKQCVPNLSSRSIYRIYKDCLEEMSRNGIIEGAAFEVRLSQSDNPQASLSYMEEPAEQLTLPTYDEMIVNYPMFPEAVPTLLAEAVSESLGLSGRTVRRLAILSLVMYGEEGRSDIRKAIQQADCNPEVSKVKGDKGRDQQPLRAVDQDMERASSSAAGPESASSPFNLTLTASAATAVAIGSAAYLYGQEAHAMTPAEEGLHATAYPWEHAKWNKTFDHAALRRGFQVYREVCASCHSLTRVPWRSFVGVLHTVDEMKAMAEEYEYDTEPNDQGEIEKRPGKLSDYIPAPYPNEEAARAANGGALPPDLSLIVKGRHGGCNYIFSLLTGYPDEPPAGVVLGEGMNFNPYFPGTGIAMGRVLFDGVVEYEDGTPATTSQMAKDVVEFLNWAAEPEMDDRKKMGVKAITLLTGLFALSVWVKRYKWSPIKTRKIVYSPPVSRR</sequence>
<evidence type="ECO:0000256" key="21">
    <source>
        <dbReference type="PIRSR" id="PIRSR602326-1"/>
    </source>
</evidence>
<dbReference type="InterPro" id="IPR058249">
    <property type="entry name" value="Pch2_C"/>
</dbReference>